<dbReference type="InterPro" id="IPR015048">
    <property type="entry name" value="DUF1899"/>
</dbReference>
<dbReference type="InterPro" id="IPR015505">
    <property type="entry name" value="Coronin"/>
</dbReference>
<dbReference type="PANTHER" id="PTHR10856">
    <property type="entry name" value="CORONIN"/>
    <property type="match status" value="1"/>
</dbReference>
<dbReference type="GeneID" id="87892633"/>
<feature type="repeat" description="WD" evidence="4">
    <location>
        <begin position="796"/>
        <end position="837"/>
    </location>
</feature>
<dbReference type="SUPFAM" id="SSF50978">
    <property type="entry name" value="WD40 repeat-like"/>
    <property type="match status" value="1"/>
</dbReference>
<feature type="compositionally biased region" description="Polar residues" evidence="6">
    <location>
        <begin position="428"/>
        <end position="439"/>
    </location>
</feature>
<feature type="compositionally biased region" description="Low complexity" evidence="6">
    <location>
        <begin position="165"/>
        <end position="177"/>
    </location>
</feature>
<dbReference type="InterPro" id="IPR036322">
    <property type="entry name" value="WD40_repeat_dom_sf"/>
</dbReference>
<feature type="region of interest" description="Disordered" evidence="6">
    <location>
        <begin position="428"/>
        <end position="507"/>
    </location>
</feature>
<feature type="compositionally biased region" description="Polar residues" evidence="6">
    <location>
        <begin position="296"/>
        <end position="311"/>
    </location>
</feature>
<evidence type="ECO:0000256" key="7">
    <source>
        <dbReference type="SAM" id="Phobius"/>
    </source>
</evidence>
<keyword evidence="7" id="KW-0812">Transmembrane</keyword>
<feature type="region of interest" description="Disordered" evidence="6">
    <location>
        <begin position="296"/>
        <end position="326"/>
    </location>
</feature>
<evidence type="ECO:0000256" key="1">
    <source>
        <dbReference type="ARBA" id="ARBA00009482"/>
    </source>
</evidence>
<feature type="compositionally biased region" description="Low complexity" evidence="6">
    <location>
        <begin position="254"/>
        <end position="263"/>
    </location>
</feature>
<dbReference type="EMBL" id="JAFFGZ010000009">
    <property type="protein sequence ID" value="KAK4639754.1"/>
    <property type="molecule type" value="Genomic_DNA"/>
</dbReference>
<gene>
    <name evidence="9" type="primary">CRN1</name>
    <name evidence="9" type="ORF">QC761_0111520</name>
</gene>
<evidence type="ECO:0000256" key="5">
    <source>
        <dbReference type="RuleBase" id="RU280818"/>
    </source>
</evidence>
<keyword evidence="3 5" id="KW-0677">Repeat</keyword>
<proteinExistence type="inferred from homology"/>
<comment type="similarity">
    <text evidence="1 5">Belongs to the WD repeat coronin family.</text>
</comment>
<dbReference type="InterPro" id="IPR019775">
    <property type="entry name" value="WD40_repeat_CS"/>
</dbReference>
<feature type="compositionally biased region" description="Low complexity" evidence="6">
    <location>
        <begin position="1058"/>
        <end position="1068"/>
    </location>
</feature>
<dbReference type="Pfam" id="PF08953">
    <property type="entry name" value="DUF1899"/>
    <property type="match status" value="1"/>
</dbReference>
<evidence type="ECO:0000256" key="3">
    <source>
        <dbReference type="ARBA" id="ARBA00022737"/>
    </source>
</evidence>
<dbReference type="Pfam" id="PF00400">
    <property type="entry name" value="WD40"/>
    <property type="match status" value="3"/>
</dbReference>
<feature type="region of interest" description="Disordered" evidence="6">
    <location>
        <begin position="205"/>
        <end position="224"/>
    </location>
</feature>
<feature type="domain" description="DUF1899" evidence="8">
    <location>
        <begin position="632"/>
        <end position="689"/>
    </location>
</feature>
<feature type="transmembrane region" description="Helical" evidence="7">
    <location>
        <begin position="68"/>
        <end position="93"/>
    </location>
</feature>
<evidence type="ECO:0000256" key="4">
    <source>
        <dbReference type="PROSITE-ProRule" id="PRU00221"/>
    </source>
</evidence>
<dbReference type="PRINTS" id="PR00320">
    <property type="entry name" value="GPROTEINBRPT"/>
</dbReference>
<feature type="compositionally biased region" description="Polar residues" evidence="6">
    <location>
        <begin position="1129"/>
        <end position="1149"/>
    </location>
</feature>
<keyword evidence="7" id="KW-1133">Transmembrane helix</keyword>
<organism evidence="9 10">
    <name type="scientific">Podospora bellae-mahoneyi</name>
    <dbReference type="NCBI Taxonomy" id="2093777"/>
    <lineage>
        <taxon>Eukaryota</taxon>
        <taxon>Fungi</taxon>
        <taxon>Dikarya</taxon>
        <taxon>Ascomycota</taxon>
        <taxon>Pezizomycotina</taxon>
        <taxon>Sordariomycetes</taxon>
        <taxon>Sordariomycetidae</taxon>
        <taxon>Sordariales</taxon>
        <taxon>Podosporaceae</taxon>
        <taxon>Podospora</taxon>
    </lineage>
</organism>
<feature type="compositionally biased region" description="Low complexity" evidence="6">
    <location>
        <begin position="446"/>
        <end position="459"/>
    </location>
</feature>
<dbReference type="PROSITE" id="PS50294">
    <property type="entry name" value="WD_REPEATS_REGION"/>
    <property type="match status" value="3"/>
</dbReference>
<dbReference type="PROSITE" id="PS50082">
    <property type="entry name" value="WD_REPEATS_2"/>
    <property type="match status" value="3"/>
</dbReference>
<accession>A0ABR0F7U7</accession>
<evidence type="ECO:0000313" key="10">
    <source>
        <dbReference type="Proteomes" id="UP001322138"/>
    </source>
</evidence>
<dbReference type="Gene3D" id="2.130.10.10">
    <property type="entry name" value="YVTN repeat-like/Quinoprotein amine dehydrogenase"/>
    <property type="match status" value="1"/>
</dbReference>
<dbReference type="InterPro" id="IPR001680">
    <property type="entry name" value="WD40_rpt"/>
</dbReference>
<keyword evidence="10" id="KW-1185">Reference proteome</keyword>
<dbReference type="SMART" id="SM01167">
    <property type="entry name" value="DUF1900"/>
    <property type="match status" value="1"/>
</dbReference>
<dbReference type="PROSITE" id="PS00678">
    <property type="entry name" value="WD_REPEATS_1"/>
    <property type="match status" value="3"/>
</dbReference>
<sequence>MGQPCSFFASWYLHQKEASSKKMRIGALLPPYSVLRNDMMSVRGSRERLSWLFLEERSHQSCCPKHDFLLFFVLFLFSFFFSFFFFFFLPFFFPTICHFGLAVFQQHLPLRSGRASCLHRPSSSQWHQLSPCHCCTPGLPLPSQAFAFFCSMLSSDSLARMDNLTSTSSGSSMSPTATDKETKLNPKSRVSIFATLRRKTSRIFVTKNTPSQTPVPFTDYQPQQRRRWFNSVGGRHSQRQNIRDHFECDERAETPTTPTTPTPYSNRDGSTPPHSPARRLLRTTSSMFLSLRGRFQQESPGSPESHYQQRASNDDDNGSDHVTGVCDPVVPKAPVLALPADVKTRAGWLGRRSSFQLGVQKAVQDTVDKNFSLDSACDTPVSLGPRSRPTLPPLATIASMNSSLEEASRLYDTGIGLLTSARDGCLTSPSMSTCANPSGTPREFSSDSPTLPSSSQQDSARTSLDTTVNGNSNSLSSPKTFSSNVSIPSRQRRILSDSSWSPESPEAPVCTACGSANQSRLMERSLCELNQLSDDELEALFRNKLGGLSLVSLASSRGYCGPYGSGSKVGADEAAELDLNRAGEQDDKNTTASILEGDSNMCASTPRRSLREELLQVGEASQISWSTSQQLEGHVFGKPTKKEFCYDNLHISRNAWDTNLLKVNPEYISVNWESSGGGAFAVIPVNERGKLPDQIPLFRGHTAAVLDTDWNPFNDRIIASASDDGKVFIWEVPQGFTLHTDAEEIVDVAPVSKLGGHSRKVGHVLFNPAAENILASSSGDQTIKLWDIGTGQAGHTLKHPEIVQSLSWSANGAMLVTTSRDKKLRVWDVRQEKPVHEHPGHEGAKNSRAVWLGEHNRIATTGFSRMSERQIALWEPGRAQPIGGFTSLDSISGVCMPFWDDGSNCLYLAGKGDGNIRYFEYQNDKFEFLAEYKSGDPQRGVAFVPRRGINVHENEVMRGYKTVNDTYIEPISFTVPRRAETFQSDIFPPATGVKPAMTAKEWFDGKEGLPNKIDLESIYDGNAPVEVASDYKPPVAIPAPAPATAPVASPKKEPEPAPVARAPAPSVADQKTSISAMANKFQDDEESGNDSEASSFEEISRPAQRQSIIIKSPNKPFPIATTPPPGTKHSPSQVSPVRSPGNVTPSVKHTPTPSAATAAAAAAAATPSGTPIEVSLEQIKHLLVQQAVIISSQSEKITSQTNVINRLASDVETLKKRVEAGSQEQSERIRLLELELEEARS</sequence>
<comment type="caution">
    <text evidence="9">The sequence shown here is derived from an EMBL/GenBank/DDBJ whole genome shotgun (WGS) entry which is preliminary data.</text>
</comment>
<evidence type="ECO:0000259" key="8">
    <source>
        <dbReference type="SMART" id="SM01166"/>
    </source>
</evidence>
<feature type="repeat" description="WD" evidence="4">
    <location>
        <begin position="698"/>
        <end position="740"/>
    </location>
</feature>
<dbReference type="Proteomes" id="UP001322138">
    <property type="component" value="Unassembled WGS sequence"/>
</dbReference>
<feature type="compositionally biased region" description="Low complexity" evidence="6">
    <location>
        <begin position="1150"/>
        <end position="1168"/>
    </location>
</feature>
<evidence type="ECO:0000256" key="6">
    <source>
        <dbReference type="SAM" id="MobiDB-lite"/>
    </source>
</evidence>
<protein>
    <recommendedName>
        <fullName evidence="5">Coronin</fullName>
    </recommendedName>
</protein>
<dbReference type="Pfam" id="PF16300">
    <property type="entry name" value="WD40_4"/>
    <property type="match status" value="1"/>
</dbReference>
<dbReference type="PANTHER" id="PTHR10856:SF0">
    <property type="entry name" value="CORONIN"/>
    <property type="match status" value="1"/>
</dbReference>
<dbReference type="InterPro" id="IPR015943">
    <property type="entry name" value="WD40/YVTN_repeat-like_dom_sf"/>
</dbReference>
<keyword evidence="7" id="KW-0472">Membrane</keyword>
<evidence type="ECO:0000256" key="2">
    <source>
        <dbReference type="ARBA" id="ARBA00022574"/>
    </source>
</evidence>
<feature type="region of interest" description="Disordered" evidence="6">
    <location>
        <begin position="164"/>
        <end position="183"/>
    </location>
</feature>
<feature type="compositionally biased region" description="Polar residues" evidence="6">
    <location>
        <begin position="460"/>
        <end position="489"/>
    </location>
</feature>
<reference evidence="9 10" key="1">
    <citation type="journal article" date="2023" name="bioRxiv">
        <title>High-quality genome assemblies of four members of thePodospora anserinaspecies complex.</title>
        <authorList>
            <person name="Ament-Velasquez S.L."/>
            <person name="Vogan A.A."/>
            <person name="Wallerman O."/>
            <person name="Hartmann F."/>
            <person name="Gautier V."/>
            <person name="Silar P."/>
            <person name="Giraud T."/>
            <person name="Johannesson H."/>
        </authorList>
    </citation>
    <scope>NUCLEOTIDE SEQUENCE [LARGE SCALE GENOMIC DNA]</scope>
    <source>
        <strain evidence="9 10">CBS 112042</strain>
    </source>
</reference>
<feature type="compositionally biased region" description="Basic and acidic residues" evidence="6">
    <location>
        <begin position="241"/>
        <end position="253"/>
    </location>
</feature>
<dbReference type="SMART" id="SM00320">
    <property type="entry name" value="WD40"/>
    <property type="match status" value="4"/>
</dbReference>
<feature type="region of interest" description="Disordered" evidence="6">
    <location>
        <begin position="1042"/>
        <end position="1168"/>
    </location>
</feature>
<dbReference type="InterPro" id="IPR020472">
    <property type="entry name" value="WD40_PAC1"/>
</dbReference>
<feature type="repeat" description="WD" evidence="4">
    <location>
        <begin position="754"/>
        <end position="796"/>
    </location>
</feature>
<dbReference type="RefSeq" id="XP_062728730.1">
    <property type="nucleotide sequence ID" value="XM_062873222.1"/>
</dbReference>
<feature type="compositionally biased region" description="Polar residues" evidence="6">
    <location>
        <begin position="206"/>
        <end position="223"/>
    </location>
</feature>
<dbReference type="SMART" id="SM01166">
    <property type="entry name" value="DUF1899"/>
    <property type="match status" value="1"/>
</dbReference>
<keyword evidence="2 4" id="KW-0853">WD repeat</keyword>
<feature type="region of interest" description="Disordered" evidence="6">
    <location>
        <begin position="232"/>
        <end position="279"/>
    </location>
</feature>
<name>A0ABR0F7U7_9PEZI</name>
<evidence type="ECO:0000313" key="9">
    <source>
        <dbReference type="EMBL" id="KAK4639754.1"/>
    </source>
</evidence>